<proteinExistence type="inferred from homology"/>
<keyword evidence="9" id="KW-0131">Cell cycle</keyword>
<evidence type="ECO:0000313" key="14">
    <source>
        <dbReference type="Proteomes" id="UP000078558"/>
    </source>
</evidence>
<evidence type="ECO:0000256" key="7">
    <source>
        <dbReference type="ARBA" id="ARBA00022989"/>
    </source>
</evidence>
<sequence>MPSVRSSSGRGGRRLKNEINVVPYIDVMLVLLVIFMVTAPLITPGMIELPSVGQASEVKAVPLEVQISEDGKVAVRMREAGSQPQDIARESLVQEVQARLTPETPVVIAADGRVPYEQVVKAMDELRASGITRLGLLVDQSGAPTNATPARR</sequence>
<keyword evidence="3" id="KW-1003">Cell membrane</keyword>
<reference evidence="12 14" key="1">
    <citation type="submission" date="2016-06" db="EMBL/GenBank/DDBJ databases">
        <authorList>
            <person name="Kjaerup R.B."/>
            <person name="Dalgaard T.S."/>
            <person name="Juul-Madsen H.R."/>
        </authorList>
    </citation>
    <scope>NUCLEOTIDE SEQUENCE [LARGE SCALE GENOMIC DNA]</scope>
    <source>
        <strain evidence="12">Orrdi1</strain>
    </source>
</reference>
<evidence type="ECO:0000256" key="5">
    <source>
        <dbReference type="ARBA" id="ARBA00022618"/>
    </source>
</evidence>
<name>A0A1C3K122_9BURK</name>
<dbReference type="EMBL" id="FLRC01000015">
    <property type="protein sequence ID" value="SBT25212.1"/>
    <property type="molecule type" value="Genomic_DNA"/>
</dbReference>
<keyword evidence="4" id="KW-0997">Cell inner membrane</keyword>
<dbReference type="PANTHER" id="PTHR30558">
    <property type="entry name" value="EXBD MEMBRANE COMPONENT OF PMF-DRIVEN MACROMOLECULE IMPORT SYSTEM"/>
    <property type="match status" value="1"/>
</dbReference>
<evidence type="ECO:0000313" key="13">
    <source>
        <dbReference type="EMBL" id="SOE47547.1"/>
    </source>
</evidence>
<dbReference type="GO" id="GO:0015031">
    <property type="term" value="P:protein transport"/>
    <property type="evidence" value="ECO:0007669"/>
    <property type="project" value="UniProtKB-KW"/>
</dbReference>
<evidence type="ECO:0000256" key="9">
    <source>
        <dbReference type="ARBA" id="ARBA00023306"/>
    </source>
</evidence>
<protein>
    <submittedName>
        <fullName evidence="12">Tol biopolymer transport system, TolR protein</fullName>
    </submittedName>
</protein>
<dbReference type="NCBIfam" id="TIGR02801">
    <property type="entry name" value="tolR"/>
    <property type="match status" value="1"/>
</dbReference>
<feature type="transmembrane region" description="Helical" evidence="11">
    <location>
        <begin position="21"/>
        <end position="42"/>
    </location>
</feature>
<organism evidence="12 14">
    <name type="scientific">Orrella dioscoreae</name>
    <dbReference type="NCBI Taxonomy" id="1851544"/>
    <lineage>
        <taxon>Bacteria</taxon>
        <taxon>Pseudomonadati</taxon>
        <taxon>Pseudomonadota</taxon>
        <taxon>Betaproteobacteria</taxon>
        <taxon>Burkholderiales</taxon>
        <taxon>Alcaligenaceae</taxon>
        <taxon>Orrella</taxon>
    </lineage>
</organism>
<evidence type="ECO:0000256" key="6">
    <source>
        <dbReference type="ARBA" id="ARBA00022692"/>
    </source>
</evidence>
<reference evidence="13 14" key="2">
    <citation type="submission" date="2017-08" db="EMBL/GenBank/DDBJ databases">
        <authorList>
            <person name="de Groot N.N."/>
        </authorList>
    </citation>
    <scope>NUCLEOTIDE SEQUENCE [LARGE SCALE GENOMIC DNA]</scope>
    <source>
        <strain evidence="13">Orrdi1</strain>
    </source>
</reference>
<evidence type="ECO:0000256" key="1">
    <source>
        <dbReference type="ARBA" id="ARBA00004162"/>
    </source>
</evidence>
<evidence type="ECO:0000313" key="12">
    <source>
        <dbReference type="EMBL" id="SBT25212.1"/>
    </source>
</evidence>
<keyword evidence="14" id="KW-1185">Reference proteome</keyword>
<dbReference type="AlphaFoldDB" id="A0A1C3K122"/>
<accession>A0A1C3K122</accession>
<evidence type="ECO:0000256" key="10">
    <source>
        <dbReference type="RuleBase" id="RU003879"/>
    </source>
</evidence>
<keyword evidence="8 11" id="KW-0472">Membrane</keyword>
<evidence type="ECO:0000256" key="11">
    <source>
        <dbReference type="SAM" id="Phobius"/>
    </source>
</evidence>
<dbReference type="OrthoDB" id="9798629at2"/>
<keyword evidence="7 11" id="KW-1133">Transmembrane helix</keyword>
<dbReference type="InterPro" id="IPR003400">
    <property type="entry name" value="ExbD"/>
</dbReference>
<comment type="similarity">
    <text evidence="2 10">Belongs to the ExbD/TolR family.</text>
</comment>
<evidence type="ECO:0000256" key="8">
    <source>
        <dbReference type="ARBA" id="ARBA00023136"/>
    </source>
</evidence>
<dbReference type="InterPro" id="IPR014168">
    <property type="entry name" value="Tol-Pal_TolR"/>
</dbReference>
<dbReference type="GO" id="GO:0022857">
    <property type="term" value="F:transmembrane transporter activity"/>
    <property type="evidence" value="ECO:0007669"/>
    <property type="project" value="InterPro"/>
</dbReference>
<keyword evidence="5" id="KW-0132">Cell division</keyword>
<dbReference type="EMBL" id="LT907988">
    <property type="protein sequence ID" value="SOE47547.1"/>
    <property type="molecule type" value="Genomic_DNA"/>
</dbReference>
<dbReference type="Gene3D" id="3.30.420.270">
    <property type="match status" value="1"/>
</dbReference>
<dbReference type="GO" id="GO:0005886">
    <property type="term" value="C:plasma membrane"/>
    <property type="evidence" value="ECO:0007669"/>
    <property type="project" value="UniProtKB-SubCell"/>
</dbReference>
<comment type="subcellular location">
    <subcellularLocation>
        <location evidence="1">Cell membrane</location>
        <topology evidence="1">Single-pass membrane protein</topology>
    </subcellularLocation>
    <subcellularLocation>
        <location evidence="10">Cell membrane</location>
        <topology evidence="10">Single-pass type II membrane protein</topology>
    </subcellularLocation>
</comment>
<evidence type="ECO:0000256" key="4">
    <source>
        <dbReference type="ARBA" id="ARBA00022519"/>
    </source>
</evidence>
<dbReference type="RefSeq" id="WP_067752739.1">
    <property type="nucleotide sequence ID" value="NZ_LT907988.1"/>
</dbReference>
<evidence type="ECO:0000256" key="3">
    <source>
        <dbReference type="ARBA" id="ARBA00022475"/>
    </source>
</evidence>
<keyword evidence="6 10" id="KW-0812">Transmembrane</keyword>
<dbReference type="Pfam" id="PF02472">
    <property type="entry name" value="ExbD"/>
    <property type="match status" value="1"/>
</dbReference>
<dbReference type="STRING" id="1851544.ODI_00311"/>
<evidence type="ECO:0000256" key="2">
    <source>
        <dbReference type="ARBA" id="ARBA00005811"/>
    </source>
</evidence>
<gene>
    <name evidence="12" type="ORF">ODI_00311</name>
    <name evidence="13" type="ORF">ODI_R0903</name>
</gene>
<dbReference type="PANTHER" id="PTHR30558:SF7">
    <property type="entry name" value="TOL-PAL SYSTEM PROTEIN TOLR"/>
    <property type="match status" value="1"/>
</dbReference>
<dbReference type="KEGG" id="odi:ODI_R0903"/>
<keyword evidence="10" id="KW-0653">Protein transport</keyword>
<dbReference type="GO" id="GO:0051301">
    <property type="term" value="P:cell division"/>
    <property type="evidence" value="ECO:0007669"/>
    <property type="project" value="UniProtKB-KW"/>
</dbReference>
<dbReference type="Proteomes" id="UP000078558">
    <property type="component" value="Chromosome I"/>
</dbReference>
<keyword evidence="10" id="KW-0813">Transport</keyword>